<reference evidence="2 3" key="1">
    <citation type="journal article" date="2016" name="Nat. Commun.">
        <title>Thousands of microbial genomes shed light on interconnected biogeochemical processes in an aquifer system.</title>
        <authorList>
            <person name="Anantharaman K."/>
            <person name="Brown C.T."/>
            <person name="Hug L.A."/>
            <person name="Sharon I."/>
            <person name="Castelle C.J."/>
            <person name="Probst A.J."/>
            <person name="Thomas B.C."/>
            <person name="Singh A."/>
            <person name="Wilkins M.J."/>
            <person name="Karaoz U."/>
            <person name="Brodie E.L."/>
            <person name="Williams K.H."/>
            <person name="Hubbard S.S."/>
            <person name="Banfield J.F."/>
        </authorList>
    </citation>
    <scope>NUCLEOTIDE SEQUENCE [LARGE SCALE GENOMIC DNA]</scope>
</reference>
<accession>A0A1F6NUH5</accession>
<evidence type="ECO:0000256" key="1">
    <source>
        <dbReference type="SAM" id="Coils"/>
    </source>
</evidence>
<dbReference type="AlphaFoldDB" id="A0A1F6NUH5"/>
<feature type="coiled-coil region" evidence="1">
    <location>
        <begin position="214"/>
        <end position="241"/>
    </location>
</feature>
<dbReference type="Proteomes" id="UP000177907">
    <property type="component" value="Unassembled WGS sequence"/>
</dbReference>
<evidence type="ECO:0000313" key="3">
    <source>
        <dbReference type="Proteomes" id="UP000177907"/>
    </source>
</evidence>
<dbReference type="STRING" id="1798704.A3J93_03240"/>
<protein>
    <submittedName>
        <fullName evidence="2">Uncharacterized protein</fullName>
    </submittedName>
</protein>
<organism evidence="2 3">
    <name type="scientific">Candidatus Magasanikbacteria bacterium RIFOXYC2_FULL_42_28</name>
    <dbReference type="NCBI Taxonomy" id="1798704"/>
    <lineage>
        <taxon>Bacteria</taxon>
        <taxon>Candidatus Magasanikiibacteriota</taxon>
    </lineage>
</organism>
<comment type="caution">
    <text evidence="2">The sequence shown here is derived from an EMBL/GenBank/DDBJ whole genome shotgun (WGS) entry which is preliminary data.</text>
</comment>
<keyword evidence="1" id="KW-0175">Coiled coil</keyword>
<gene>
    <name evidence="2" type="ORF">A3J93_03240</name>
</gene>
<name>A0A1F6NUH5_9BACT</name>
<evidence type="ECO:0000313" key="2">
    <source>
        <dbReference type="EMBL" id="OGH87518.1"/>
    </source>
</evidence>
<proteinExistence type="predicted"/>
<sequence length="254" mass="29703">MSVEHQLSTQEMMDRLNTDLKALAWVNFLKYLGNNTPEKDARATLDSLLEQYLATPNAPVKSPLYQTAKENVDELQSYINGDLKPEKSKIWLLLAPNIQDTDDKQYLESMEIKKMYLEAKQKIPSVIDKINSIFNDLKNVRQDLMPRIRSLKFTPEEFQMETDYKALVRKVMKLNRRLNRLTEKYETEGYDNHWVAGDNLRQNPNGIRQAAKWINKILAELNEINAEAKKLIEQYEILNNQLNAPEKNKDETEE</sequence>
<dbReference type="EMBL" id="MFQZ01000010">
    <property type="protein sequence ID" value="OGH87518.1"/>
    <property type="molecule type" value="Genomic_DNA"/>
</dbReference>